<dbReference type="EMBL" id="JBBPCC010000001">
    <property type="protein sequence ID" value="MEK8126363.1"/>
    <property type="molecule type" value="Genomic_DNA"/>
</dbReference>
<dbReference type="PANTHER" id="PTHR32347">
    <property type="entry name" value="EFFLUX SYSTEM COMPONENT YKNX-RELATED"/>
    <property type="match status" value="1"/>
</dbReference>
<keyword evidence="3" id="KW-0175">Coiled coil</keyword>
<dbReference type="SUPFAM" id="SSF111369">
    <property type="entry name" value="HlyD-like secretion proteins"/>
    <property type="match status" value="1"/>
</dbReference>
<keyword evidence="4" id="KW-0472">Membrane</keyword>
<sequence length="362" mass="40093">MKKKKWLIAVSAVVVVGVTGLLYWQSRPVDRSKQNTMQTANALKFQAVREDLTSTVEVKGKSSYRQETYINAPFASDVKSWVVKEGQQVKKDDVLFKLVDTTLRNEIAELQASARKQEMEIRLGEFQANLATQNTDPSGISETDAKQRFAQNESRKIQEEVARLNLEHARTQLTEKSEKLNAAQFPAPENGIFLFDAVKEPKNVKEGERIGKIVDLTQLQLLASVGEYDLFRLSEGMPVEVRVDALKGMKLQGKVERLSKFAKGSSDGSSSGAAQFEVVISLEPNEKLIAGLSLTASIQTAKKSGALTLSTLAIQRDKDEYYVMLETSPGNLEKRVVKIGVETPDKTEILEGLNEGDTVVIQ</sequence>
<comment type="caution">
    <text evidence="7">The sequence shown here is derived from an EMBL/GenBank/DDBJ whole genome shotgun (WGS) entry which is preliminary data.</text>
</comment>
<proteinExistence type="inferred from homology"/>
<dbReference type="Pfam" id="PF25990">
    <property type="entry name" value="Beta-barrel_YknX"/>
    <property type="match status" value="1"/>
</dbReference>
<protein>
    <submittedName>
        <fullName evidence="7">Efflux RND transporter periplasmic adaptor subunit</fullName>
    </submittedName>
</protein>
<organism evidence="7 8">
    <name type="scientific">Paenibacillus filicis</name>
    <dbReference type="NCBI Taxonomy" id="669464"/>
    <lineage>
        <taxon>Bacteria</taxon>
        <taxon>Bacillati</taxon>
        <taxon>Bacillota</taxon>
        <taxon>Bacilli</taxon>
        <taxon>Bacillales</taxon>
        <taxon>Paenibacillaceae</taxon>
        <taxon>Paenibacillus</taxon>
    </lineage>
</organism>
<dbReference type="Proteomes" id="UP001469365">
    <property type="component" value="Unassembled WGS sequence"/>
</dbReference>
<reference evidence="7 8" key="1">
    <citation type="submission" date="2024-04" db="EMBL/GenBank/DDBJ databases">
        <title>draft genome sequnece of Paenibacillus filicis.</title>
        <authorList>
            <person name="Kim D.-U."/>
        </authorList>
    </citation>
    <scope>NUCLEOTIDE SEQUENCE [LARGE SCALE GENOMIC DNA]</scope>
    <source>
        <strain evidence="7 8">KACC14197</strain>
    </source>
</reference>
<comment type="similarity">
    <text evidence="2">Belongs to the membrane fusion protein (MFP) (TC 8.A.1) family.</text>
</comment>
<keyword evidence="4" id="KW-1133">Transmembrane helix</keyword>
<gene>
    <name evidence="7" type="ORF">WMW72_00385</name>
</gene>
<dbReference type="InterPro" id="IPR050465">
    <property type="entry name" value="UPF0194_transport"/>
</dbReference>
<dbReference type="NCBIfam" id="TIGR01730">
    <property type="entry name" value="RND_mfp"/>
    <property type="match status" value="1"/>
</dbReference>
<dbReference type="Gene3D" id="2.40.50.100">
    <property type="match status" value="1"/>
</dbReference>
<accession>A0ABU9DE90</accession>
<dbReference type="InterPro" id="IPR058636">
    <property type="entry name" value="Beta-barrel_YknX"/>
</dbReference>
<evidence type="ECO:0000256" key="4">
    <source>
        <dbReference type="SAM" id="Phobius"/>
    </source>
</evidence>
<comment type="subcellular location">
    <subcellularLocation>
        <location evidence="1">Cell envelope</location>
    </subcellularLocation>
</comment>
<feature type="domain" description="YknX-like beta-barrel" evidence="6">
    <location>
        <begin position="221"/>
        <end position="298"/>
    </location>
</feature>
<dbReference type="InterPro" id="IPR006143">
    <property type="entry name" value="RND_pump_MFP"/>
</dbReference>
<dbReference type="Pfam" id="PF25967">
    <property type="entry name" value="RND-MFP_C"/>
    <property type="match status" value="1"/>
</dbReference>
<feature type="transmembrane region" description="Helical" evidence="4">
    <location>
        <begin position="6"/>
        <end position="24"/>
    </location>
</feature>
<dbReference type="Gene3D" id="2.40.420.20">
    <property type="match status" value="1"/>
</dbReference>
<evidence type="ECO:0000259" key="5">
    <source>
        <dbReference type="Pfam" id="PF25967"/>
    </source>
</evidence>
<feature type="domain" description="Multidrug resistance protein MdtA-like C-terminal permuted SH3" evidence="5">
    <location>
        <begin position="313"/>
        <end position="361"/>
    </location>
</feature>
<keyword evidence="8" id="KW-1185">Reference proteome</keyword>
<dbReference type="RefSeq" id="WP_341413423.1">
    <property type="nucleotide sequence ID" value="NZ_JBBPCC010000001.1"/>
</dbReference>
<evidence type="ECO:0000313" key="8">
    <source>
        <dbReference type="Proteomes" id="UP001469365"/>
    </source>
</evidence>
<dbReference type="Gene3D" id="2.40.30.170">
    <property type="match status" value="1"/>
</dbReference>
<name>A0ABU9DE90_9BACL</name>
<evidence type="ECO:0000259" key="6">
    <source>
        <dbReference type="Pfam" id="PF25990"/>
    </source>
</evidence>
<evidence type="ECO:0000256" key="1">
    <source>
        <dbReference type="ARBA" id="ARBA00004196"/>
    </source>
</evidence>
<dbReference type="InterPro" id="IPR058627">
    <property type="entry name" value="MdtA-like_C"/>
</dbReference>
<keyword evidence="4" id="KW-0812">Transmembrane</keyword>
<evidence type="ECO:0000256" key="2">
    <source>
        <dbReference type="ARBA" id="ARBA00009477"/>
    </source>
</evidence>
<evidence type="ECO:0000256" key="3">
    <source>
        <dbReference type="ARBA" id="ARBA00023054"/>
    </source>
</evidence>
<evidence type="ECO:0000313" key="7">
    <source>
        <dbReference type="EMBL" id="MEK8126363.1"/>
    </source>
</evidence>